<dbReference type="Proteomes" id="UP000325315">
    <property type="component" value="Unassembled WGS sequence"/>
</dbReference>
<evidence type="ECO:0000256" key="1">
    <source>
        <dbReference type="SAM" id="MobiDB-lite"/>
    </source>
</evidence>
<dbReference type="AlphaFoldDB" id="A0A5B6V521"/>
<reference evidence="3" key="1">
    <citation type="journal article" date="2019" name="Plant Biotechnol. J.">
        <title>Genome sequencing of the Australian wild diploid species Gossypium australe highlights disease resistance and delayed gland morphogenesis.</title>
        <authorList>
            <person name="Cai Y."/>
            <person name="Cai X."/>
            <person name="Wang Q."/>
            <person name="Wang P."/>
            <person name="Zhang Y."/>
            <person name="Cai C."/>
            <person name="Xu Y."/>
            <person name="Wang K."/>
            <person name="Zhou Z."/>
            <person name="Wang C."/>
            <person name="Geng S."/>
            <person name="Li B."/>
            <person name="Dong Q."/>
            <person name="Hou Y."/>
            <person name="Wang H."/>
            <person name="Ai P."/>
            <person name="Liu Z."/>
            <person name="Yi F."/>
            <person name="Sun M."/>
            <person name="An G."/>
            <person name="Cheng J."/>
            <person name="Zhang Y."/>
            <person name="Shi Q."/>
            <person name="Xie Y."/>
            <person name="Shi X."/>
            <person name="Chang Y."/>
            <person name="Huang F."/>
            <person name="Chen Y."/>
            <person name="Hong S."/>
            <person name="Mi L."/>
            <person name="Sun Q."/>
            <person name="Zhang L."/>
            <person name="Zhou B."/>
            <person name="Peng R."/>
            <person name="Zhang X."/>
            <person name="Liu F."/>
        </authorList>
    </citation>
    <scope>NUCLEOTIDE SEQUENCE [LARGE SCALE GENOMIC DNA]</scope>
    <source>
        <strain evidence="3">cv. PA1801</strain>
    </source>
</reference>
<dbReference type="EMBL" id="SMMG02000008">
    <property type="protein sequence ID" value="KAA3464187.1"/>
    <property type="molecule type" value="Genomic_DNA"/>
</dbReference>
<proteinExistence type="predicted"/>
<feature type="region of interest" description="Disordered" evidence="1">
    <location>
        <begin position="36"/>
        <end position="87"/>
    </location>
</feature>
<feature type="compositionally biased region" description="Basic and acidic residues" evidence="1">
    <location>
        <begin position="42"/>
        <end position="51"/>
    </location>
</feature>
<dbReference type="OrthoDB" id="952066at2759"/>
<keyword evidence="3" id="KW-1185">Reference proteome</keyword>
<comment type="caution">
    <text evidence="2">The sequence shown here is derived from an EMBL/GenBank/DDBJ whole genome shotgun (WGS) entry which is preliminary data.</text>
</comment>
<gene>
    <name evidence="2" type="ORF">EPI10_008471</name>
</gene>
<evidence type="ECO:0000313" key="2">
    <source>
        <dbReference type="EMBL" id="KAA3464187.1"/>
    </source>
</evidence>
<protein>
    <submittedName>
        <fullName evidence="2">Uncharacterized protein</fullName>
    </submittedName>
</protein>
<organism evidence="2 3">
    <name type="scientific">Gossypium australe</name>
    <dbReference type="NCBI Taxonomy" id="47621"/>
    <lineage>
        <taxon>Eukaryota</taxon>
        <taxon>Viridiplantae</taxon>
        <taxon>Streptophyta</taxon>
        <taxon>Embryophyta</taxon>
        <taxon>Tracheophyta</taxon>
        <taxon>Spermatophyta</taxon>
        <taxon>Magnoliopsida</taxon>
        <taxon>eudicotyledons</taxon>
        <taxon>Gunneridae</taxon>
        <taxon>Pentapetalae</taxon>
        <taxon>rosids</taxon>
        <taxon>malvids</taxon>
        <taxon>Malvales</taxon>
        <taxon>Malvaceae</taxon>
        <taxon>Malvoideae</taxon>
        <taxon>Gossypium</taxon>
    </lineage>
</organism>
<feature type="region of interest" description="Disordered" evidence="1">
    <location>
        <begin position="103"/>
        <end position="140"/>
    </location>
</feature>
<feature type="compositionally biased region" description="Basic and acidic residues" evidence="1">
    <location>
        <begin position="112"/>
        <end position="122"/>
    </location>
</feature>
<accession>A0A5B6V521</accession>
<evidence type="ECO:0000313" key="3">
    <source>
        <dbReference type="Proteomes" id="UP000325315"/>
    </source>
</evidence>
<sequence>MGCGVSKFDHAAGGGGWRQLSIVHKKSDAAVVDNILLSKSLPEGREGEGHAKGRGMHKKANSDEKGGMQRGRLQSSNKDESLEDDGYIPQSLSFRVYCISSLEDDNNQGDGNAEKKTDKQEGNGESNKVPYDKNQQIPSN</sequence>
<name>A0A5B6V521_9ROSI</name>